<protein>
    <submittedName>
        <fullName evidence="2">Condensation domain-containing protein</fullName>
    </submittedName>
</protein>
<sequence length="439" mass="48444">MSAPLPLPTLSYQEGRLLMDERSRALGVPSIRTIPQAYRVRGPFDRTVLDRALALLADRHEALRTRFPGPRDQLLHADTTLRSEVFQADDETGAVERVRAEAARPLPADQPERLRASVVRVAEDDHFVVLTFDHLVVDGWARGVLTEELSAIYRALHAGQEPKLPETAYTYQDYVRDQRDLLTGENGARMMSFWRERLAGSGAIPRLDVPKQAPGAKPEGGYLTRSLPSALVREVQRFAARERVTLFMLVLCALYVALREHTGSDDQAVAVNVYNRETAGRENLVAPLAELLVVRTDLAGTNTFRDALRRVREASLDAQEHGEIPFAELVKAFNPDQYAHPDAPIGVVLNMLYAQLHGQGLDLAPGTTTPFPLSDEGFRPRSELMLVGESDGEQLTLSAYYQADRLSADFISALLDRLVALLEAVVADPLLPLEGSGAA</sequence>
<dbReference type="Gene3D" id="3.30.559.10">
    <property type="entry name" value="Chloramphenicol acetyltransferase-like domain"/>
    <property type="match status" value="1"/>
</dbReference>
<organism evidence="2">
    <name type="scientific">Streptomyces sp. R28</name>
    <dbReference type="NCBI Taxonomy" id="3238628"/>
    <lineage>
        <taxon>Bacteria</taxon>
        <taxon>Bacillati</taxon>
        <taxon>Actinomycetota</taxon>
        <taxon>Actinomycetes</taxon>
        <taxon>Kitasatosporales</taxon>
        <taxon>Streptomycetaceae</taxon>
        <taxon>Streptomyces</taxon>
    </lineage>
</organism>
<feature type="domain" description="Condensation" evidence="1">
    <location>
        <begin position="31"/>
        <end position="433"/>
    </location>
</feature>
<proteinExistence type="predicted"/>
<dbReference type="GO" id="GO:0008610">
    <property type="term" value="P:lipid biosynthetic process"/>
    <property type="evidence" value="ECO:0007669"/>
    <property type="project" value="UniProtKB-ARBA"/>
</dbReference>
<gene>
    <name evidence="2" type="ORF">AB5J49_39435</name>
</gene>
<evidence type="ECO:0000313" key="2">
    <source>
        <dbReference type="EMBL" id="XDQ38952.1"/>
    </source>
</evidence>
<evidence type="ECO:0000259" key="1">
    <source>
        <dbReference type="Pfam" id="PF00668"/>
    </source>
</evidence>
<dbReference type="GO" id="GO:0003824">
    <property type="term" value="F:catalytic activity"/>
    <property type="evidence" value="ECO:0007669"/>
    <property type="project" value="InterPro"/>
</dbReference>
<name>A0AB39Q6Y0_9ACTN</name>
<dbReference type="RefSeq" id="WP_369173688.1">
    <property type="nucleotide sequence ID" value="NZ_CP163439.1"/>
</dbReference>
<dbReference type="PANTHER" id="PTHR45398:SF1">
    <property type="entry name" value="ENZYME, PUTATIVE (JCVI)-RELATED"/>
    <property type="match status" value="1"/>
</dbReference>
<dbReference type="Gene3D" id="3.30.559.30">
    <property type="entry name" value="Nonribosomal peptide synthetase, condensation domain"/>
    <property type="match status" value="1"/>
</dbReference>
<dbReference type="InterPro" id="IPR023213">
    <property type="entry name" value="CAT-like_dom_sf"/>
</dbReference>
<dbReference type="AlphaFoldDB" id="A0AB39Q6Y0"/>
<dbReference type="InterPro" id="IPR001242">
    <property type="entry name" value="Condensation_dom"/>
</dbReference>
<reference evidence="2" key="1">
    <citation type="submission" date="2024-07" db="EMBL/GenBank/DDBJ databases">
        <authorList>
            <person name="Yu S.T."/>
        </authorList>
    </citation>
    <scope>NUCLEOTIDE SEQUENCE</scope>
    <source>
        <strain evidence="2">R28</strain>
    </source>
</reference>
<dbReference type="Pfam" id="PF00668">
    <property type="entry name" value="Condensation"/>
    <property type="match status" value="1"/>
</dbReference>
<dbReference type="SUPFAM" id="SSF52777">
    <property type="entry name" value="CoA-dependent acyltransferases"/>
    <property type="match status" value="2"/>
</dbReference>
<dbReference type="EMBL" id="CP163439">
    <property type="protein sequence ID" value="XDQ38952.1"/>
    <property type="molecule type" value="Genomic_DNA"/>
</dbReference>
<accession>A0AB39Q6Y0</accession>
<dbReference type="PANTHER" id="PTHR45398">
    <property type="match status" value="1"/>
</dbReference>